<proteinExistence type="predicted"/>
<sequence>MLKQQQQPGSGGRKTSNGTSGPSAMSSPVSGVTSGNRTPDREYVDRLFCVSTVRGLSWD</sequence>
<evidence type="ECO:0000313" key="2">
    <source>
        <dbReference type="EMBL" id="CAG12666.1"/>
    </source>
</evidence>
<protein>
    <submittedName>
        <fullName evidence="2">(spotted green pufferfish) hypothetical protein</fullName>
    </submittedName>
</protein>
<evidence type="ECO:0000256" key="1">
    <source>
        <dbReference type="SAM" id="MobiDB-lite"/>
    </source>
</evidence>
<dbReference type="EMBL" id="CAAE01015106">
    <property type="protein sequence ID" value="CAG12666.1"/>
    <property type="molecule type" value="Genomic_DNA"/>
</dbReference>
<feature type="compositionally biased region" description="Polar residues" evidence="1">
    <location>
        <begin position="1"/>
        <end position="37"/>
    </location>
</feature>
<name>Q4RG16_TETNG</name>
<feature type="region of interest" description="Disordered" evidence="1">
    <location>
        <begin position="1"/>
        <end position="45"/>
    </location>
</feature>
<organism evidence="2">
    <name type="scientific">Tetraodon nigroviridis</name>
    <name type="common">Spotted green pufferfish</name>
    <name type="synonym">Chelonodon nigroviridis</name>
    <dbReference type="NCBI Taxonomy" id="99883"/>
    <lineage>
        <taxon>Eukaryota</taxon>
        <taxon>Metazoa</taxon>
        <taxon>Chordata</taxon>
        <taxon>Craniata</taxon>
        <taxon>Vertebrata</taxon>
        <taxon>Euteleostomi</taxon>
        <taxon>Actinopterygii</taxon>
        <taxon>Neopterygii</taxon>
        <taxon>Teleostei</taxon>
        <taxon>Neoteleostei</taxon>
        <taxon>Acanthomorphata</taxon>
        <taxon>Eupercaria</taxon>
        <taxon>Tetraodontiformes</taxon>
        <taxon>Tetradontoidea</taxon>
        <taxon>Tetraodontidae</taxon>
        <taxon>Tetraodon</taxon>
    </lineage>
</organism>
<reference evidence="2" key="2">
    <citation type="submission" date="2004-02" db="EMBL/GenBank/DDBJ databases">
        <authorList>
            <consortium name="Genoscope"/>
            <consortium name="Whitehead Institute Centre for Genome Research"/>
        </authorList>
    </citation>
    <scope>NUCLEOTIDE SEQUENCE</scope>
</reference>
<dbReference type="AlphaFoldDB" id="Q4RG16"/>
<reference evidence="2" key="1">
    <citation type="journal article" date="2004" name="Nature">
        <title>Genome duplication in the teleost fish Tetraodon nigroviridis reveals the early vertebrate proto-karyotype.</title>
        <authorList>
            <person name="Jaillon O."/>
            <person name="Aury J.-M."/>
            <person name="Brunet F."/>
            <person name="Petit J.-L."/>
            <person name="Stange-Thomann N."/>
            <person name="Mauceli E."/>
            <person name="Bouneau L."/>
            <person name="Fischer C."/>
            <person name="Ozouf-Costaz C."/>
            <person name="Bernot A."/>
            <person name="Nicaud S."/>
            <person name="Jaffe D."/>
            <person name="Fisher S."/>
            <person name="Lutfalla G."/>
            <person name="Dossat C."/>
            <person name="Segurens B."/>
            <person name="Dasilva C."/>
            <person name="Salanoubat M."/>
            <person name="Levy M."/>
            <person name="Boudet N."/>
            <person name="Castellano S."/>
            <person name="Anthouard V."/>
            <person name="Jubin C."/>
            <person name="Castelli V."/>
            <person name="Katinka M."/>
            <person name="Vacherie B."/>
            <person name="Biemont C."/>
            <person name="Skalli Z."/>
            <person name="Cattolico L."/>
            <person name="Poulain J."/>
            <person name="De Berardinis V."/>
            <person name="Cruaud C."/>
            <person name="Duprat S."/>
            <person name="Brottier P."/>
            <person name="Coutanceau J.-P."/>
            <person name="Gouzy J."/>
            <person name="Parra G."/>
            <person name="Lardier G."/>
            <person name="Chapple C."/>
            <person name="McKernan K.J."/>
            <person name="McEwan P."/>
            <person name="Bosak S."/>
            <person name="Kellis M."/>
            <person name="Volff J.-N."/>
            <person name="Guigo R."/>
            <person name="Zody M.C."/>
            <person name="Mesirov J."/>
            <person name="Lindblad-Toh K."/>
            <person name="Birren B."/>
            <person name="Nusbaum C."/>
            <person name="Kahn D."/>
            <person name="Robinson-Rechavi M."/>
            <person name="Laudet V."/>
            <person name="Schachter V."/>
            <person name="Quetier F."/>
            <person name="Saurin W."/>
            <person name="Scarpelli C."/>
            <person name="Wincker P."/>
            <person name="Lander E.S."/>
            <person name="Weissenbach J."/>
            <person name="Roest Crollius H."/>
        </authorList>
    </citation>
    <scope>NUCLEOTIDE SEQUENCE [LARGE SCALE GENOMIC DNA]</scope>
</reference>
<accession>Q4RG16</accession>
<dbReference type="KEGG" id="tng:GSTEN00035059G001"/>
<gene>
    <name evidence="2" type="ORF">GSTENG00035059001</name>
</gene>
<comment type="caution">
    <text evidence="2">The sequence shown here is derived from an EMBL/GenBank/DDBJ whole genome shotgun (WGS) entry which is preliminary data.</text>
</comment>